<name>A0A7R9G2P3_TIMSH</name>
<dbReference type="AlphaFoldDB" id="A0A7R9G2P3"/>
<accession>A0A7R9G2P3</accession>
<organism evidence="1">
    <name type="scientific">Timema shepardi</name>
    <name type="common">Walking stick</name>
    <dbReference type="NCBI Taxonomy" id="629360"/>
    <lineage>
        <taxon>Eukaryota</taxon>
        <taxon>Metazoa</taxon>
        <taxon>Ecdysozoa</taxon>
        <taxon>Arthropoda</taxon>
        <taxon>Hexapoda</taxon>
        <taxon>Insecta</taxon>
        <taxon>Pterygota</taxon>
        <taxon>Neoptera</taxon>
        <taxon>Polyneoptera</taxon>
        <taxon>Phasmatodea</taxon>
        <taxon>Timematodea</taxon>
        <taxon>Timematoidea</taxon>
        <taxon>Timematidae</taxon>
        <taxon>Timema</taxon>
    </lineage>
</organism>
<proteinExistence type="predicted"/>
<gene>
    <name evidence="1" type="ORF">TSIB3V08_LOCUS7486</name>
</gene>
<reference evidence="1" key="1">
    <citation type="submission" date="2020-11" db="EMBL/GenBank/DDBJ databases">
        <authorList>
            <person name="Tran Van P."/>
        </authorList>
    </citation>
    <scope>NUCLEOTIDE SEQUENCE</scope>
</reference>
<sequence length="115" mass="13310">MTQNKIEHLKILNVAKKISYLYKLTKEKMTEVRQQSNGGTMASCENIRIKGQGPSHEIFSLSHSRPRAKSFYLISYYAITCDLHPLAFNHNYPTISLQHKIIPKNIFVFTNWLAN</sequence>
<dbReference type="EMBL" id="OC003526">
    <property type="protein sequence ID" value="CAD7263408.1"/>
    <property type="molecule type" value="Genomic_DNA"/>
</dbReference>
<protein>
    <submittedName>
        <fullName evidence="1">Uncharacterized protein</fullName>
    </submittedName>
</protein>
<evidence type="ECO:0000313" key="1">
    <source>
        <dbReference type="EMBL" id="CAD7263408.1"/>
    </source>
</evidence>